<evidence type="ECO:0000313" key="7">
    <source>
        <dbReference type="EMBL" id="MBT0665814.1"/>
    </source>
</evidence>
<dbReference type="Proteomes" id="UP000811899">
    <property type="component" value="Unassembled WGS sequence"/>
</dbReference>
<keyword evidence="8" id="KW-1185">Reference proteome</keyword>
<keyword evidence="2" id="KW-1003">Cell membrane</keyword>
<proteinExistence type="predicted"/>
<evidence type="ECO:0000256" key="2">
    <source>
        <dbReference type="ARBA" id="ARBA00022475"/>
    </source>
</evidence>
<name>A0AAW4LCR9_9BACT</name>
<feature type="transmembrane region" description="Helical" evidence="6">
    <location>
        <begin position="177"/>
        <end position="197"/>
    </location>
</feature>
<keyword evidence="4 6" id="KW-1133">Transmembrane helix</keyword>
<dbReference type="PANTHER" id="PTHR38601">
    <property type="entry name" value="HYDROGENASE-4 COMPONENT E"/>
    <property type="match status" value="1"/>
</dbReference>
<feature type="transmembrane region" description="Helical" evidence="6">
    <location>
        <begin position="151"/>
        <end position="171"/>
    </location>
</feature>
<evidence type="ECO:0000256" key="3">
    <source>
        <dbReference type="ARBA" id="ARBA00022692"/>
    </source>
</evidence>
<comment type="subcellular location">
    <subcellularLocation>
        <location evidence="1">Cell membrane</location>
        <topology evidence="1">Multi-pass membrane protein</topology>
    </subcellularLocation>
</comment>
<keyword evidence="5 6" id="KW-0472">Membrane</keyword>
<dbReference type="PANTHER" id="PTHR38601:SF1">
    <property type="entry name" value="HYDROGENASE-4 COMPONENT E"/>
    <property type="match status" value="1"/>
</dbReference>
<keyword evidence="3 6" id="KW-0812">Transmembrane</keyword>
<evidence type="ECO:0000256" key="1">
    <source>
        <dbReference type="ARBA" id="ARBA00004651"/>
    </source>
</evidence>
<accession>A0AAW4LCR9</accession>
<reference evidence="7 8" key="1">
    <citation type="submission" date="2021-05" db="EMBL/GenBank/DDBJ databases">
        <title>The draft genome of Geobacter pelophilus DSM 12255.</title>
        <authorList>
            <person name="Xu Z."/>
            <person name="Masuda Y."/>
            <person name="Itoh H."/>
            <person name="Senoo K."/>
        </authorList>
    </citation>
    <scope>NUCLEOTIDE SEQUENCE [LARGE SCALE GENOMIC DNA]</scope>
    <source>
        <strain evidence="7 8">DSM 12255</strain>
    </source>
</reference>
<gene>
    <name evidence="7" type="ORF">KI809_16005</name>
</gene>
<sequence>MTQIADQILVFVLLLNFVVLGSSRLAVSVRIVAIQGIALGLLPAILHHFSVHLSFISFGMVAVKGFIIPLLLTRAVNRLTSKRESDPFVGHIPTLVVGGICTALSFAFAGRLPLAPEHQGLMIVPAAISTLLAGLLVIVTRRKAVSQVIGYLLLENGIFIFGQLLTTAMPFMVEAGVLLDLLVGIFVMGIIIGHIRAEFSSVDTSRLTTLRDV</sequence>
<dbReference type="GO" id="GO:0005886">
    <property type="term" value="C:plasma membrane"/>
    <property type="evidence" value="ECO:0007669"/>
    <property type="project" value="UniProtKB-SubCell"/>
</dbReference>
<dbReference type="EMBL" id="JAHCVJ010000007">
    <property type="protein sequence ID" value="MBT0665814.1"/>
    <property type="molecule type" value="Genomic_DNA"/>
</dbReference>
<evidence type="ECO:0000256" key="6">
    <source>
        <dbReference type="SAM" id="Phobius"/>
    </source>
</evidence>
<evidence type="ECO:0000256" key="4">
    <source>
        <dbReference type="ARBA" id="ARBA00022989"/>
    </source>
</evidence>
<protein>
    <submittedName>
        <fullName evidence="7">Hydrogenase</fullName>
    </submittedName>
</protein>
<organism evidence="7 8">
    <name type="scientific">Geoanaerobacter pelophilus</name>
    <dbReference type="NCBI Taxonomy" id="60036"/>
    <lineage>
        <taxon>Bacteria</taxon>
        <taxon>Pseudomonadati</taxon>
        <taxon>Thermodesulfobacteriota</taxon>
        <taxon>Desulfuromonadia</taxon>
        <taxon>Geobacterales</taxon>
        <taxon>Geobacteraceae</taxon>
        <taxon>Geoanaerobacter</taxon>
    </lineage>
</organism>
<feature type="transmembrane region" description="Helical" evidence="6">
    <location>
        <begin position="52"/>
        <end position="76"/>
    </location>
</feature>
<feature type="transmembrane region" description="Helical" evidence="6">
    <location>
        <begin position="88"/>
        <end position="109"/>
    </location>
</feature>
<dbReference type="RefSeq" id="WP_214172585.1">
    <property type="nucleotide sequence ID" value="NZ_JAHCVJ010000007.1"/>
</dbReference>
<dbReference type="AlphaFoldDB" id="A0AAW4LCR9"/>
<evidence type="ECO:0000313" key="8">
    <source>
        <dbReference type="Proteomes" id="UP000811899"/>
    </source>
</evidence>
<evidence type="ECO:0000256" key="5">
    <source>
        <dbReference type="ARBA" id="ARBA00023136"/>
    </source>
</evidence>
<comment type="caution">
    <text evidence="7">The sequence shown here is derived from an EMBL/GenBank/DDBJ whole genome shotgun (WGS) entry which is preliminary data.</text>
</comment>
<dbReference type="InterPro" id="IPR038730">
    <property type="entry name" value="HyfE-like"/>
</dbReference>
<feature type="transmembrane region" description="Helical" evidence="6">
    <location>
        <begin position="121"/>
        <end position="139"/>
    </location>
</feature>